<dbReference type="InterPro" id="IPR018642">
    <property type="entry name" value="DUF2066"/>
</dbReference>
<reference evidence="2 3" key="1">
    <citation type="submission" date="2018-04" db="EMBL/GenBank/DDBJ databases">
        <title>Pseudomonas sp. nov., isolated from mangrove soil.</title>
        <authorList>
            <person name="Chen C."/>
        </authorList>
    </citation>
    <scope>NUCLEOTIDE SEQUENCE [LARGE SCALE GENOMIC DNA]</scope>
    <source>
        <strain evidence="2 3">TC-11</strain>
    </source>
</reference>
<keyword evidence="3" id="KW-1185">Reference proteome</keyword>
<dbReference type="Proteomes" id="UP000244064">
    <property type="component" value="Unassembled WGS sequence"/>
</dbReference>
<comment type="caution">
    <text evidence="2">The sequence shown here is derived from an EMBL/GenBank/DDBJ whole genome shotgun (WGS) entry which is preliminary data.</text>
</comment>
<gene>
    <name evidence="2" type="ORF">DBO85_18520</name>
</gene>
<feature type="chain" id="PRO_5015437214" evidence="1">
    <location>
        <begin position="22"/>
        <end position="342"/>
    </location>
</feature>
<dbReference type="EMBL" id="QASN01000022">
    <property type="protein sequence ID" value="PTU72748.1"/>
    <property type="molecule type" value="Genomic_DNA"/>
</dbReference>
<dbReference type="Pfam" id="PF09839">
    <property type="entry name" value="DUF2066"/>
    <property type="match status" value="1"/>
</dbReference>
<proteinExistence type="predicted"/>
<evidence type="ECO:0000313" key="2">
    <source>
        <dbReference type="EMBL" id="PTU72748.1"/>
    </source>
</evidence>
<keyword evidence="1" id="KW-0732">Signal</keyword>
<dbReference type="AlphaFoldDB" id="A0A2T5P4T6"/>
<evidence type="ECO:0000256" key="1">
    <source>
        <dbReference type="SAM" id="SignalP"/>
    </source>
</evidence>
<name>A0A2T5P4T6_9PSED</name>
<evidence type="ECO:0000313" key="3">
    <source>
        <dbReference type="Proteomes" id="UP000244064"/>
    </source>
</evidence>
<protein>
    <submittedName>
        <fullName evidence="2">DUF2066 domain-containing protein</fullName>
    </submittedName>
</protein>
<sequence length="342" mass="36833">MFLRASLPALFLSFASFCALAEPLAHLHQVREPAVEGVARDAMLTRALDSLIVRLSGKADAPQAPALAELRAAPEKIISQFGFEADGSALVVEFDPASSERALRQAGLALWGNNRPLILAWWLEEELGGSTLVGDGQSTAETLRRAAQHRGLPLRLPLADLNEQLAATSEALSSAEFDGLAEVSERYAADVLLAVVSAEQDGKWQAQWRIRFLDQTAQGKVSAADREQLADAVMLAVLQRLAEHFVAPPGAASDLEVWIEGANLARYADLERLLDALGARLVSVEGDRLVYAVKASPDQLRAQLGLLQLQEVDAPAPSAEQPAADGTTAPAQIPANRLWFRW</sequence>
<feature type="signal peptide" evidence="1">
    <location>
        <begin position="1"/>
        <end position="21"/>
    </location>
</feature>
<dbReference type="RefSeq" id="WP_108109235.1">
    <property type="nucleotide sequence ID" value="NZ_QASN01000022.1"/>
</dbReference>
<organism evidence="2 3">
    <name type="scientific">Pseudomonas mangrovi</name>
    <dbReference type="NCBI Taxonomy" id="2161748"/>
    <lineage>
        <taxon>Bacteria</taxon>
        <taxon>Pseudomonadati</taxon>
        <taxon>Pseudomonadota</taxon>
        <taxon>Gammaproteobacteria</taxon>
        <taxon>Pseudomonadales</taxon>
        <taxon>Pseudomonadaceae</taxon>
        <taxon>Pseudomonas</taxon>
    </lineage>
</organism>
<dbReference type="OrthoDB" id="6195299at2"/>
<accession>A0A2T5P4T6</accession>